<organism evidence="1 2">
    <name type="scientific">Oldenlandia corymbosa var. corymbosa</name>
    <dbReference type="NCBI Taxonomy" id="529605"/>
    <lineage>
        <taxon>Eukaryota</taxon>
        <taxon>Viridiplantae</taxon>
        <taxon>Streptophyta</taxon>
        <taxon>Embryophyta</taxon>
        <taxon>Tracheophyta</taxon>
        <taxon>Spermatophyta</taxon>
        <taxon>Magnoliopsida</taxon>
        <taxon>eudicotyledons</taxon>
        <taxon>Gunneridae</taxon>
        <taxon>Pentapetalae</taxon>
        <taxon>asterids</taxon>
        <taxon>lamiids</taxon>
        <taxon>Gentianales</taxon>
        <taxon>Rubiaceae</taxon>
        <taxon>Rubioideae</taxon>
        <taxon>Spermacoceae</taxon>
        <taxon>Hedyotis-Oldenlandia complex</taxon>
        <taxon>Oldenlandia</taxon>
    </lineage>
</organism>
<protein>
    <submittedName>
        <fullName evidence="1">OLC1v1035998C1</fullName>
    </submittedName>
</protein>
<accession>A0AAV1CVN3</accession>
<dbReference type="PANTHER" id="PTHR33972">
    <property type="entry name" value="EXPRESSED PROTEIN"/>
    <property type="match status" value="1"/>
</dbReference>
<dbReference type="AlphaFoldDB" id="A0AAV1CVN3"/>
<proteinExistence type="predicted"/>
<reference evidence="1" key="1">
    <citation type="submission" date="2023-03" db="EMBL/GenBank/DDBJ databases">
        <authorList>
            <person name="Julca I."/>
        </authorList>
    </citation>
    <scope>NUCLEOTIDE SEQUENCE</scope>
</reference>
<dbReference type="Proteomes" id="UP001161247">
    <property type="component" value="Chromosome 3"/>
</dbReference>
<evidence type="ECO:0000313" key="2">
    <source>
        <dbReference type="Proteomes" id="UP001161247"/>
    </source>
</evidence>
<dbReference type="EMBL" id="OX459120">
    <property type="protein sequence ID" value="CAI9099213.1"/>
    <property type="molecule type" value="Genomic_DNA"/>
</dbReference>
<gene>
    <name evidence="1" type="ORF">OLC1_LOCUS9275</name>
</gene>
<sequence>MAMTRLLSQTLIHPAKSSAAPLSPIILTHRYRSGKAQNAQIIEVDLDGSSSSSSAASSDVEKISGGMRKLEEVIQNIIVRRSAPDWLPFRPGSSYWVPPPSQNIRNSPFVGVAEVLGRLSDAARVNAGEVQSHSRSLAFGGSSSISELLSPDEAMSIASSRSWPSSSYFIEGIAPSFPVMEAEVEVELKILDNTKGVSSDEDEQG</sequence>
<evidence type="ECO:0000313" key="1">
    <source>
        <dbReference type="EMBL" id="CAI9099213.1"/>
    </source>
</evidence>
<name>A0AAV1CVN3_OLDCO</name>
<dbReference type="PANTHER" id="PTHR33972:SF26">
    <property type="match status" value="1"/>
</dbReference>
<keyword evidence="2" id="KW-1185">Reference proteome</keyword>